<evidence type="ECO:0000256" key="1">
    <source>
        <dbReference type="ARBA" id="ARBA00006484"/>
    </source>
</evidence>
<dbReference type="GO" id="GO:0016616">
    <property type="term" value="F:oxidoreductase activity, acting on the CH-OH group of donors, NAD or NADP as acceptor"/>
    <property type="evidence" value="ECO:0007669"/>
    <property type="project" value="UniProtKB-ARBA"/>
</dbReference>
<dbReference type="Gene3D" id="3.40.50.720">
    <property type="entry name" value="NAD(P)-binding Rossmann-like Domain"/>
    <property type="match status" value="2"/>
</dbReference>
<dbReference type="PRINTS" id="PR00081">
    <property type="entry name" value="GDHRDH"/>
</dbReference>
<dbReference type="CDD" id="cd05233">
    <property type="entry name" value="SDR_c"/>
    <property type="match status" value="1"/>
</dbReference>
<keyword evidence="3" id="KW-0560">Oxidoreductase</keyword>
<dbReference type="PANTHER" id="PTHR43008:SF7">
    <property type="entry name" value="SHORT CHAIN DEHYDROGENASE_REDUCTASE (AFU_ORTHOLOGUE AFUA_2G00830)"/>
    <property type="match status" value="1"/>
</dbReference>
<comment type="similarity">
    <text evidence="1">Belongs to the short-chain dehydrogenases/reductases (SDR) family.</text>
</comment>
<keyword evidence="2" id="KW-0521">NADP</keyword>
<evidence type="ECO:0000256" key="3">
    <source>
        <dbReference type="ARBA" id="ARBA00023002"/>
    </source>
</evidence>
<dbReference type="SUPFAM" id="SSF51735">
    <property type="entry name" value="NAD(P)-binding Rossmann-fold domains"/>
    <property type="match status" value="1"/>
</dbReference>
<evidence type="ECO:0000313" key="5">
    <source>
        <dbReference type="Proteomes" id="UP000266188"/>
    </source>
</evidence>
<dbReference type="InterPro" id="IPR036291">
    <property type="entry name" value="NAD(P)-bd_dom_sf"/>
</dbReference>
<comment type="caution">
    <text evidence="4">The sequence shown here is derived from an EMBL/GenBank/DDBJ whole genome shotgun (WGS) entry which is preliminary data.</text>
</comment>
<dbReference type="Proteomes" id="UP000266188">
    <property type="component" value="Unassembled WGS sequence"/>
</dbReference>
<dbReference type="OrthoDB" id="5307821at2759"/>
<protein>
    <submittedName>
        <fullName evidence="4">Short chain dehydrogenase reductase</fullName>
    </submittedName>
</protein>
<dbReference type="PANTHER" id="PTHR43008">
    <property type="entry name" value="BENZIL REDUCTASE"/>
    <property type="match status" value="1"/>
</dbReference>
<keyword evidence="5" id="KW-1185">Reference proteome</keyword>
<reference evidence="5" key="1">
    <citation type="submission" date="2017-02" db="EMBL/GenBank/DDBJ databases">
        <authorList>
            <person name="Tafer H."/>
            <person name="Lopandic K."/>
        </authorList>
    </citation>
    <scope>NUCLEOTIDE SEQUENCE [LARGE SCALE GENOMIC DNA]</scope>
    <source>
        <strain evidence="5">CBS 366.77</strain>
    </source>
</reference>
<proteinExistence type="inferred from homology"/>
<dbReference type="GO" id="GO:0050664">
    <property type="term" value="F:oxidoreductase activity, acting on NAD(P)H, oxygen as acceptor"/>
    <property type="evidence" value="ECO:0007669"/>
    <property type="project" value="TreeGrafter"/>
</dbReference>
<dbReference type="GO" id="GO:0044550">
    <property type="term" value="P:secondary metabolite biosynthetic process"/>
    <property type="evidence" value="ECO:0007669"/>
    <property type="project" value="UniProtKB-ARBA"/>
</dbReference>
<dbReference type="STRING" id="2070753.A0A3A2ZYD1"/>
<accession>A0A3A2ZYD1</accession>
<dbReference type="InterPro" id="IPR020904">
    <property type="entry name" value="Sc_DH/Rdtase_CS"/>
</dbReference>
<dbReference type="EMBL" id="MVGC01000084">
    <property type="protein sequence ID" value="RJE24364.1"/>
    <property type="molecule type" value="Genomic_DNA"/>
</dbReference>
<dbReference type="AlphaFoldDB" id="A0A3A2ZYD1"/>
<evidence type="ECO:0000313" key="4">
    <source>
        <dbReference type="EMBL" id="RJE24364.1"/>
    </source>
</evidence>
<evidence type="ECO:0000256" key="2">
    <source>
        <dbReference type="ARBA" id="ARBA00022857"/>
    </source>
</evidence>
<dbReference type="PROSITE" id="PS00061">
    <property type="entry name" value="ADH_SHORT"/>
    <property type="match status" value="1"/>
</dbReference>
<organism evidence="4 5">
    <name type="scientific">Aspergillus sclerotialis</name>
    <dbReference type="NCBI Taxonomy" id="2070753"/>
    <lineage>
        <taxon>Eukaryota</taxon>
        <taxon>Fungi</taxon>
        <taxon>Dikarya</taxon>
        <taxon>Ascomycota</taxon>
        <taxon>Pezizomycotina</taxon>
        <taxon>Eurotiomycetes</taxon>
        <taxon>Eurotiomycetidae</taxon>
        <taxon>Eurotiales</taxon>
        <taxon>Aspergillaceae</taxon>
        <taxon>Aspergillus</taxon>
        <taxon>Aspergillus subgen. Polypaecilum</taxon>
    </lineage>
</organism>
<name>A0A3A2ZYD1_9EURO</name>
<sequence length="264" mass="29366">MTVLQPQTTALITGAASGVGLATAKIYRNRGMHLALLDIDAASLERQNKRSPKWILRSKPRPTSSMWIRSTFCAMDLVMLNAGKEYKPQSSALEGRVMPWGYVEYWKKAYIRHQCLWWTERPQGNHAPPAIIYNPQIPKSIVVTGSKQGIISPPPPNTPPWRRKSGYNASKAAIKSLTEHLAHDLRSDSTTARISMHLLVPGWTWTGLMGNVGPKAESEVKKTAGAWYPSQVAEELVKGLEKGSFYIICPDDETNTAMNQARVQ</sequence>
<gene>
    <name evidence="4" type="ORF">PHISCL_03312</name>
</gene>
<dbReference type="InterPro" id="IPR002347">
    <property type="entry name" value="SDR_fam"/>
</dbReference>